<dbReference type="PANTHER" id="PTHR20958:SF6">
    <property type="entry name" value="GLYCINE N-ACYLTRANSFERASE-LIKE PROTEIN"/>
    <property type="match status" value="1"/>
</dbReference>
<evidence type="ECO:0000313" key="3">
    <source>
        <dbReference type="Proteomes" id="UP000663855"/>
    </source>
</evidence>
<comment type="caution">
    <text evidence="2">The sequence shown here is derived from an EMBL/GenBank/DDBJ whole genome shotgun (WGS) entry which is preliminary data.</text>
</comment>
<dbReference type="PROSITE" id="PS51186">
    <property type="entry name" value="GNAT"/>
    <property type="match status" value="1"/>
</dbReference>
<sequence length="575" mass="67198">MMATQMDLSHKESFQIVLHFLEAHLPESLQIWSLLNYVQRGLVDRKYFWPHQLFVNDRNCIKCIVFVYSTVGFMNDSHLLHEDIASSARNVTFVSDENNNEILITLLEQCMPLFNVKTIFFCDIAHRFSTIIEDFARDKNLAGDFKIFPCLQVELDQKTLEETKKQTGLQLRSDIAIQRLTAADASLINEFSIYKSDFSLAQISFQIEHLPAFGAYCEGQLVSWCLTQFVGSFGMVFTMPEFRRLGLAALLNIELASELFKMQDRVFCFIVRENQASFKMFEKLGYHQTCAVDWIHRDKEFANLNGFQNNFSHLKSFQYYIHTNQCPTDFNQCVKKLPNGAYELYTSKHRPSSFTLNNRRPIQHRGDIRETCYDNLTSLTLDNDTILKKVQITHKLRNLIEINYLITGGWKLDEYDPECLHTVLSLSPNMKMFNIDGETSQQVIFILKVLPISSLKNFTHLLLRFEETALDSRFLIELARIISSNNNLNYLYIHCFRSKYSQNSTNPFLATIMMDHVGKYFHNLIHLDLSISRKSIRQEQAYNRFKVWLHQHNDEFMTLVTLSDSKTETKLTLWH</sequence>
<dbReference type="Pfam" id="PF08445">
    <property type="entry name" value="FR47"/>
    <property type="match status" value="1"/>
</dbReference>
<protein>
    <recommendedName>
        <fullName evidence="1">N-acetyltransferase domain-containing protein</fullName>
    </recommendedName>
</protein>
<proteinExistence type="predicted"/>
<gene>
    <name evidence="2" type="ORF">CJN711_LOCUS3422</name>
</gene>
<dbReference type="AlphaFoldDB" id="A0A814IGX5"/>
<dbReference type="InterPro" id="IPR013653">
    <property type="entry name" value="GCN5-like_dom"/>
</dbReference>
<dbReference type="InterPro" id="IPR053225">
    <property type="entry name" value="Acyl-CoA_N-acyltransferase"/>
</dbReference>
<dbReference type="GO" id="GO:0016747">
    <property type="term" value="F:acyltransferase activity, transferring groups other than amino-acyl groups"/>
    <property type="evidence" value="ECO:0007669"/>
    <property type="project" value="InterPro"/>
</dbReference>
<dbReference type="InterPro" id="IPR016181">
    <property type="entry name" value="Acyl_CoA_acyltransferase"/>
</dbReference>
<evidence type="ECO:0000313" key="2">
    <source>
        <dbReference type="EMBL" id="CAF1023216.1"/>
    </source>
</evidence>
<feature type="domain" description="N-acetyltransferase" evidence="1">
    <location>
        <begin position="175"/>
        <end position="306"/>
    </location>
</feature>
<name>A0A814IGX5_9BILA</name>
<evidence type="ECO:0000259" key="1">
    <source>
        <dbReference type="PROSITE" id="PS51186"/>
    </source>
</evidence>
<dbReference type="Gene3D" id="3.40.630.30">
    <property type="match status" value="1"/>
</dbReference>
<dbReference type="InterPro" id="IPR000182">
    <property type="entry name" value="GNAT_dom"/>
</dbReference>
<accession>A0A814IGX5</accession>
<organism evidence="2 3">
    <name type="scientific">Rotaria magnacalcarata</name>
    <dbReference type="NCBI Taxonomy" id="392030"/>
    <lineage>
        <taxon>Eukaryota</taxon>
        <taxon>Metazoa</taxon>
        <taxon>Spiralia</taxon>
        <taxon>Gnathifera</taxon>
        <taxon>Rotifera</taxon>
        <taxon>Eurotatoria</taxon>
        <taxon>Bdelloidea</taxon>
        <taxon>Philodinida</taxon>
        <taxon>Philodinidae</taxon>
        <taxon>Rotaria</taxon>
    </lineage>
</organism>
<dbReference type="SUPFAM" id="SSF55729">
    <property type="entry name" value="Acyl-CoA N-acyltransferases (Nat)"/>
    <property type="match status" value="1"/>
</dbReference>
<dbReference type="PANTHER" id="PTHR20958">
    <property type="entry name" value="GLYCINE N-ACYLTRANSFERASE-LIKE PROTEIN"/>
    <property type="match status" value="1"/>
</dbReference>
<dbReference type="Proteomes" id="UP000663855">
    <property type="component" value="Unassembled WGS sequence"/>
</dbReference>
<reference evidence="2" key="1">
    <citation type="submission" date="2021-02" db="EMBL/GenBank/DDBJ databases">
        <authorList>
            <person name="Nowell W R."/>
        </authorList>
    </citation>
    <scope>NUCLEOTIDE SEQUENCE</scope>
</reference>
<dbReference type="EMBL" id="CAJNOV010000438">
    <property type="protein sequence ID" value="CAF1023216.1"/>
    <property type="molecule type" value="Genomic_DNA"/>
</dbReference>